<dbReference type="PANTHER" id="PTHR15430:SF1">
    <property type="entry name" value="GLOMULIN"/>
    <property type="match status" value="1"/>
</dbReference>
<feature type="signal peptide" evidence="1">
    <location>
        <begin position="1"/>
        <end position="17"/>
    </location>
</feature>
<reference evidence="2 3" key="1">
    <citation type="journal article" date="2014" name="Agronomy (Basel)">
        <title>A Draft Genome Sequence for Ensete ventricosum, the Drought-Tolerant Tree Against Hunger.</title>
        <authorList>
            <person name="Harrison J."/>
            <person name="Moore K.A."/>
            <person name="Paszkiewicz K."/>
            <person name="Jones T."/>
            <person name="Grant M."/>
            <person name="Ambacheew D."/>
            <person name="Muzemil S."/>
            <person name="Studholme D.J."/>
        </authorList>
    </citation>
    <scope>NUCLEOTIDE SEQUENCE [LARGE SCALE GENOMIC DNA]</scope>
</reference>
<evidence type="ECO:0000313" key="2">
    <source>
        <dbReference type="EMBL" id="RRT84052.1"/>
    </source>
</evidence>
<gene>
    <name evidence="2" type="ORF">B296_00006296</name>
</gene>
<dbReference type="EMBL" id="AMZH03000382">
    <property type="protein sequence ID" value="RRT84052.1"/>
    <property type="molecule type" value="Genomic_DNA"/>
</dbReference>
<organism evidence="2 3">
    <name type="scientific">Ensete ventricosum</name>
    <name type="common">Abyssinian banana</name>
    <name type="synonym">Musa ensete</name>
    <dbReference type="NCBI Taxonomy" id="4639"/>
    <lineage>
        <taxon>Eukaryota</taxon>
        <taxon>Viridiplantae</taxon>
        <taxon>Streptophyta</taxon>
        <taxon>Embryophyta</taxon>
        <taxon>Tracheophyta</taxon>
        <taxon>Spermatophyta</taxon>
        <taxon>Magnoliopsida</taxon>
        <taxon>Liliopsida</taxon>
        <taxon>Zingiberales</taxon>
        <taxon>Musaceae</taxon>
        <taxon>Ensete</taxon>
    </lineage>
</organism>
<dbReference type="Proteomes" id="UP000287651">
    <property type="component" value="Unassembled WGS sequence"/>
</dbReference>
<dbReference type="Pfam" id="PF08568">
    <property type="entry name" value="Kinetochor_Ybp2"/>
    <property type="match status" value="1"/>
</dbReference>
<proteinExistence type="predicted"/>
<evidence type="ECO:0000313" key="3">
    <source>
        <dbReference type="Proteomes" id="UP000287651"/>
    </source>
</evidence>
<protein>
    <submittedName>
        <fullName evidence="2">Uncharacterized protein</fullName>
    </submittedName>
</protein>
<dbReference type="GO" id="GO:0005737">
    <property type="term" value="C:cytoplasm"/>
    <property type="evidence" value="ECO:0007669"/>
    <property type="project" value="TreeGrafter"/>
</dbReference>
<evidence type="ECO:0000256" key="1">
    <source>
        <dbReference type="SAM" id="SignalP"/>
    </source>
</evidence>
<keyword evidence="1" id="KW-0732">Signal</keyword>
<name>A0A427B6F7_ENSVE</name>
<dbReference type="InterPro" id="IPR019516">
    <property type="entry name" value="Glomulin/ALF4"/>
</dbReference>
<dbReference type="GO" id="GO:0055105">
    <property type="term" value="F:ubiquitin-protein transferase inhibitor activity"/>
    <property type="evidence" value="ECO:0007669"/>
    <property type="project" value="TreeGrafter"/>
</dbReference>
<dbReference type="AlphaFoldDB" id="A0A427B6F7"/>
<accession>A0A427B6F7</accession>
<dbReference type="PANTHER" id="PTHR15430">
    <property type="entry name" value="GLOMULIN"/>
    <property type="match status" value="1"/>
</dbReference>
<dbReference type="InterPro" id="IPR013877">
    <property type="entry name" value="YAP-bd/ALF4/Glomulin"/>
</dbReference>
<sequence length="177" mass="19859">CLLPLLQIAILIDLVREEIIAERNQGTSSENCQDIHVEKRKGPFWSSYALDLVDLVLKPPKGGPPSLPEDSDPVFLFSVLSALNLFRFILIMESTGKTTISRITGKTNHTGVLTESTLRMAYSEWLLPLRTLVAGVWAENEKDESDLADHIFCALNPVQLVLYRCIELVEDNLKHSK</sequence>
<feature type="non-terminal residue" evidence="2">
    <location>
        <position position="1"/>
    </location>
</feature>
<comment type="caution">
    <text evidence="2">The sequence shown here is derived from an EMBL/GenBank/DDBJ whole genome shotgun (WGS) entry which is preliminary data.</text>
</comment>
<feature type="chain" id="PRO_5019307057" evidence="1">
    <location>
        <begin position="18"/>
        <end position="177"/>
    </location>
</feature>